<sequence>MSGAGRQGQGQTLFLCLSHFLFIQSKLMSGLAVEWENWRLASAIRGLRDAFALPFINVKDQVRDGVRIGELLFSYLFGLLPYWHVLHVLIYPNPT</sequence>
<protein>
    <submittedName>
        <fullName evidence="3">Uncharacterized protein</fullName>
    </submittedName>
</protein>
<feature type="signal peptide" evidence="2">
    <location>
        <begin position="1"/>
        <end position="32"/>
    </location>
</feature>
<gene>
    <name evidence="3" type="ORF">V6N11_043799</name>
</gene>
<keyword evidence="1" id="KW-0812">Transmembrane</keyword>
<keyword evidence="2" id="KW-0732">Signal</keyword>
<name>A0ABR2RDF2_9ROSI</name>
<reference evidence="3 4" key="1">
    <citation type="journal article" date="2024" name="G3 (Bethesda)">
        <title>Genome assembly of Hibiscus sabdariffa L. provides insights into metabolisms of medicinal natural products.</title>
        <authorList>
            <person name="Kim T."/>
        </authorList>
    </citation>
    <scope>NUCLEOTIDE SEQUENCE [LARGE SCALE GENOMIC DNA]</scope>
    <source>
        <strain evidence="3">TK-2024</strain>
        <tissue evidence="3">Old leaves</tissue>
    </source>
</reference>
<evidence type="ECO:0000313" key="3">
    <source>
        <dbReference type="EMBL" id="KAK9010934.1"/>
    </source>
</evidence>
<evidence type="ECO:0000256" key="2">
    <source>
        <dbReference type="SAM" id="SignalP"/>
    </source>
</evidence>
<organism evidence="3 4">
    <name type="scientific">Hibiscus sabdariffa</name>
    <name type="common">roselle</name>
    <dbReference type="NCBI Taxonomy" id="183260"/>
    <lineage>
        <taxon>Eukaryota</taxon>
        <taxon>Viridiplantae</taxon>
        <taxon>Streptophyta</taxon>
        <taxon>Embryophyta</taxon>
        <taxon>Tracheophyta</taxon>
        <taxon>Spermatophyta</taxon>
        <taxon>Magnoliopsida</taxon>
        <taxon>eudicotyledons</taxon>
        <taxon>Gunneridae</taxon>
        <taxon>Pentapetalae</taxon>
        <taxon>rosids</taxon>
        <taxon>malvids</taxon>
        <taxon>Malvales</taxon>
        <taxon>Malvaceae</taxon>
        <taxon>Malvoideae</taxon>
        <taxon>Hibiscus</taxon>
    </lineage>
</organism>
<keyword evidence="4" id="KW-1185">Reference proteome</keyword>
<dbReference type="EMBL" id="JBBPBN010000023">
    <property type="protein sequence ID" value="KAK9010934.1"/>
    <property type="molecule type" value="Genomic_DNA"/>
</dbReference>
<proteinExistence type="predicted"/>
<keyword evidence="1" id="KW-1133">Transmembrane helix</keyword>
<accession>A0ABR2RDF2</accession>
<evidence type="ECO:0000256" key="1">
    <source>
        <dbReference type="SAM" id="Phobius"/>
    </source>
</evidence>
<evidence type="ECO:0000313" key="4">
    <source>
        <dbReference type="Proteomes" id="UP001396334"/>
    </source>
</evidence>
<feature type="chain" id="PRO_5045558058" evidence="2">
    <location>
        <begin position="33"/>
        <end position="95"/>
    </location>
</feature>
<comment type="caution">
    <text evidence="3">The sequence shown here is derived from an EMBL/GenBank/DDBJ whole genome shotgun (WGS) entry which is preliminary data.</text>
</comment>
<dbReference type="Proteomes" id="UP001396334">
    <property type="component" value="Unassembled WGS sequence"/>
</dbReference>
<feature type="transmembrane region" description="Helical" evidence="1">
    <location>
        <begin position="72"/>
        <end position="91"/>
    </location>
</feature>
<keyword evidence="1" id="KW-0472">Membrane</keyword>